<feature type="domain" description="C1q" evidence="3">
    <location>
        <begin position="273"/>
        <end position="352"/>
    </location>
</feature>
<feature type="signal peptide" evidence="2">
    <location>
        <begin position="1"/>
        <end position="17"/>
    </location>
</feature>
<evidence type="ECO:0000313" key="5">
    <source>
        <dbReference type="Proteomes" id="UP000596742"/>
    </source>
</evidence>
<keyword evidence="5" id="KW-1185">Reference proteome</keyword>
<comment type="caution">
    <text evidence="4">The sequence shown here is derived from an EMBL/GenBank/DDBJ whole genome shotgun (WGS) entry which is preliminary data.</text>
</comment>
<dbReference type="SUPFAM" id="SSF49842">
    <property type="entry name" value="TNF-like"/>
    <property type="match status" value="1"/>
</dbReference>
<dbReference type="Gene3D" id="2.60.120.40">
    <property type="match status" value="1"/>
</dbReference>
<evidence type="ECO:0000313" key="4">
    <source>
        <dbReference type="EMBL" id="VDI22495.1"/>
    </source>
</evidence>
<dbReference type="Proteomes" id="UP000596742">
    <property type="component" value="Unassembled WGS sequence"/>
</dbReference>
<dbReference type="InterPro" id="IPR008983">
    <property type="entry name" value="Tumour_necrosis_fac-like_dom"/>
</dbReference>
<feature type="chain" id="PRO_5032376194" description="C1q domain-containing protein" evidence="2">
    <location>
        <begin position="18"/>
        <end position="401"/>
    </location>
</feature>
<sequence>MYRLGFCFACVLSFSGAFLLDSSTSLPPRNVQLMTDDHYETLFRLFLDERKNRMQLQQYMEAKLDQLVKQCNSCHSVSLKPQVTKPTNETEELAAKYQQLTLEFESMQLKFEQELATSQNKTSILEQEVRNLKHVKSIDQLQTLNNVNQQVQTMKADVQSLAVSNQARSQDLISLYSDLNAYKQRITVLESNAISLENNQSLIEADFTILVDNTKKTLQAHINNNTQLIQENDEYIGLTAFGAAGYVTKSYDYQLKFPVIKSSIGISNLTSMKNTGTFICEKEGLYLITVTVMACSTGDRSFNILKNYQTFMSFYIGRSVQHDCHSGTGTAVVELYVNDTLNVRSEECPYYTKSDHPSYRCANKPSRQNQAARHANVIDTTVLHIQQQIVPTPKSYAIGAE</sequence>
<gene>
    <name evidence="4" type="ORF">MGAL_10B055089</name>
</gene>
<proteinExistence type="predicted"/>
<keyword evidence="2" id="KW-0732">Signal</keyword>
<feature type="coiled-coil region" evidence="1">
    <location>
        <begin position="179"/>
        <end position="231"/>
    </location>
</feature>
<accession>A0A8B6DQU8</accession>
<protein>
    <recommendedName>
        <fullName evidence="3">C1q domain-containing protein</fullName>
    </recommendedName>
</protein>
<keyword evidence="1" id="KW-0175">Coiled coil</keyword>
<dbReference type="AlphaFoldDB" id="A0A8B6DQU8"/>
<organism evidence="4 5">
    <name type="scientific">Mytilus galloprovincialis</name>
    <name type="common">Mediterranean mussel</name>
    <dbReference type="NCBI Taxonomy" id="29158"/>
    <lineage>
        <taxon>Eukaryota</taxon>
        <taxon>Metazoa</taxon>
        <taxon>Spiralia</taxon>
        <taxon>Lophotrochozoa</taxon>
        <taxon>Mollusca</taxon>
        <taxon>Bivalvia</taxon>
        <taxon>Autobranchia</taxon>
        <taxon>Pteriomorphia</taxon>
        <taxon>Mytilida</taxon>
        <taxon>Mytiloidea</taxon>
        <taxon>Mytilidae</taxon>
        <taxon>Mytilinae</taxon>
        <taxon>Mytilus</taxon>
    </lineage>
</organism>
<evidence type="ECO:0000259" key="3">
    <source>
        <dbReference type="Pfam" id="PF00386"/>
    </source>
</evidence>
<dbReference type="InterPro" id="IPR001073">
    <property type="entry name" value="C1q_dom"/>
</dbReference>
<reference evidence="4" key="1">
    <citation type="submission" date="2018-11" db="EMBL/GenBank/DDBJ databases">
        <authorList>
            <person name="Alioto T."/>
            <person name="Alioto T."/>
        </authorList>
    </citation>
    <scope>NUCLEOTIDE SEQUENCE</scope>
</reference>
<dbReference type="Pfam" id="PF00386">
    <property type="entry name" value="C1q"/>
    <property type="match status" value="1"/>
</dbReference>
<dbReference type="EMBL" id="UYJE01003796">
    <property type="protein sequence ID" value="VDI22495.1"/>
    <property type="molecule type" value="Genomic_DNA"/>
</dbReference>
<evidence type="ECO:0000256" key="2">
    <source>
        <dbReference type="SAM" id="SignalP"/>
    </source>
</evidence>
<name>A0A8B6DQU8_MYTGA</name>
<evidence type="ECO:0000256" key="1">
    <source>
        <dbReference type="SAM" id="Coils"/>
    </source>
</evidence>
<dbReference type="OrthoDB" id="6123156at2759"/>